<dbReference type="Proteomes" id="UP000078284">
    <property type="component" value="Chromosome 1"/>
</dbReference>
<evidence type="ECO:0000313" key="2">
    <source>
        <dbReference type="Proteomes" id="UP000078284"/>
    </source>
</evidence>
<reference evidence="2" key="1">
    <citation type="journal article" date="2016" name="Proc. Natl. Acad. Sci. U.S.A.">
        <title>Chromosome-level assembly of Arabidopsis thaliana Ler reveals the extent of translocation and inversion polymorphisms.</title>
        <authorList>
            <person name="Zapata L."/>
            <person name="Ding J."/>
            <person name="Willing E.M."/>
            <person name="Hartwig B."/>
            <person name="Bezdan D."/>
            <person name="Jiao W.B."/>
            <person name="Patel V."/>
            <person name="Velikkakam James G."/>
            <person name="Koornneef M."/>
            <person name="Ossowski S."/>
            <person name="Schneeberger K."/>
        </authorList>
    </citation>
    <scope>NUCLEOTIDE SEQUENCE [LARGE SCALE GENOMIC DNA]</scope>
    <source>
        <strain evidence="2">cv. Landsberg erecta</strain>
    </source>
</reference>
<protein>
    <submittedName>
        <fullName evidence="1">Uncharacterized protein</fullName>
    </submittedName>
</protein>
<dbReference type="EMBL" id="LUHQ01000001">
    <property type="protein sequence ID" value="OAP19039.1"/>
    <property type="molecule type" value="Genomic_DNA"/>
</dbReference>
<organism evidence="1 2">
    <name type="scientific">Arabidopsis thaliana</name>
    <name type="common">Mouse-ear cress</name>
    <dbReference type="NCBI Taxonomy" id="3702"/>
    <lineage>
        <taxon>Eukaryota</taxon>
        <taxon>Viridiplantae</taxon>
        <taxon>Streptophyta</taxon>
        <taxon>Embryophyta</taxon>
        <taxon>Tracheophyta</taxon>
        <taxon>Spermatophyta</taxon>
        <taxon>Magnoliopsida</taxon>
        <taxon>eudicotyledons</taxon>
        <taxon>Gunneridae</taxon>
        <taxon>Pentapetalae</taxon>
        <taxon>rosids</taxon>
        <taxon>malvids</taxon>
        <taxon>Brassicales</taxon>
        <taxon>Brassicaceae</taxon>
        <taxon>Camelineae</taxon>
        <taxon>Arabidopsis</taxon>
    </lineage>
</organism>
<comment type="caution">
    <text evidence="1">The sequence shown here is derived from an EMBL/GenBank/DDBJ whole genome shotgun (WGS) entry which is preliminary data.</text>
</comment>
<evidence type="ECO:0000313" key="1">
    <source>
        <dbReference type="EMBL" id="OAP19039.1"/>
    </source>
</evidence>
<name>A0A178WL49_ARATH</name>
<gene>
    <name evidence="1" type="ordered locus">AXX17_At1g00210</name>
</gene>
<accession>A0A178WL49</accession>
<dbReference type="AlphaFoldDB" id="A0A178WL49"/>
<proteinExistence type="predicted"/>
<sequence length="57" mass="6432">MTTCFCCVLLKAHLRLRHSSFPHHNTIITIHQPLSLSPLSLSTTKICESAKIDYHEG</sequence>